<evidence type="ECO:0000256" key="1">
    <source>
        <dbReference type="ARBA" id="ARBA00022603"/>
    </source>
</evidence>
<gene>
    <name evidence="5" type="ORF">HCJ93_10855</name>
</gene>
<evidence type="ECO:0000259" key="4">
    <source>
        <dbReference type="Pfam" id="PF13649"/>
    </source>
</evidence>
<name>A0ABX1A6D7_9ACTN</name>
<feature type="domain" description="Methyltransferase" evidence="4">
    <location>
        <begin position="59"/>
        <end position="148"/>
    </location>
</feature>
<reference evidence="5 6" key="1">
    <citation type="submission" date="2020-03" db="EMBL/GenBank/DDBJ databases">
        <title>WGS of actinomycetes isolated from Thailand.</title>
        <authorList>
            <person name="Thawai C."/>
        </authorList>
    </citation>
    <scope>NUCLEOTIDE SEQUENCE [LARGE SCALE GENOMIC DNA]</scope>
    <source>
        <strain evidence="5 6">SBST2-5</strain>
    </source>
</reference>
<sequence length="245" mass="26782">MRAPEPEFLHRTRAAYDAFAAEYTDRYADGLSDQPLERALLAAFAELAGRSENGAPAPVADLGCGSGHVTARLHRSGLPVFGVDLSPRMVALAREAHPGLRFHVGSMTDLDLPSATLGGIVALYSVIHVPDAHLPSLFAEFRRVLLPGAPVLLAFQSGEEDGTLHRDERFGRAVSLDYYWRTPATVTGHLRKGGLELTAQVMREPEGEEKRPRALLLARRPDEDQGTGRPPRPGGGRRGPWRSRW</sequence>
<evidence type="ECO:0000256" key="3">
    <source>
        <dbReference type="SAM" id="MobiDB-lite"/>
    </source>
</evidence>
<accession>A0ABX1A6D7</accession>
<dbReference type="GO" id="GO:0008168">
    <property type="term" value="F:methyltransferase activity"/>
    <property type="evidence" value="ECO:0007669"/>
    <property type="project" value="UniProtKB-KW"/>
</dbReference>
<dbReference type="Pfam" id="PF13649">
    <property type="entry name" value="Methyltransf_25"/>
    <property type="match status" value="1"/>
</dbReference>
<organism evidence="5 6">
    <name type="scientific">Streptomyces composti</name>
    <dbReference type="NCBI Taxonomy" id="2720025"/>
    <lineage>
        <taxon>Bacteria</taxon>
        <taxon>Bacillati</taxon>
        <taxon>Actinomycetota</taxon>
        <taxon>Actinomycetes</taxon>
        <taxon>Kitasatosporales</taxon>
        <taxon>Streptomycetaceae</taxon>
        <taxon>Streptomyces</taxon>
    </lineage>
</organism>
<dbReference type="SUPFAM" id="SSF53335">
    <property type="entry name" value="S-adenosyl-L-methionine-dependent methyltransferases"/>
    <property type="match status" value="1"/>
</dbReference>
<comment type="caution">
    <text evidence="5">The sequence shown here is derived from an EMBL/GenBank/DDBJ whole genome shotgun (WGS) entry which is preliminary data.</text>
</comment>
<evidence type="ECO:0000313" key="6">
    <source>
        <dbReference type="Proteomes" id="UP000730591"/>
    </source>
</evidence>
<proteinExistence type="predicted"/>
<keyword evidence="6" id="KW-1185">Reference proteome</keyword>
<keyword evidence="2" id="KW-0808">Transferase</keyword>
<dbReference type="InterPro" id="IPR041698">
    <property type="entry name" value="Methyltransf_25"/>
</dbReference>
<evidence type="ECO:0000256" key="2">
    <source>
        <dbReference type="ARBA" id="ARBA00022679"/>
    </source>
</evidence>
<dbReference type="Gene3D" id="3.40.50.150">
    <property type="entry name" value="Vaccinia Virus protein VP39"/>
    <property type="match status" value="1"/>
</dbReference>
<feature type="compositionally biased region" description="Basic and acidic residues" evidence="3">
    <location>
        <begin position="203"/>
        <end position="212"/>
    </location>
</feature>
<protein>
    <submittedName>
        <fullName evidence="5">Class I SAM-dependent methyltransferase</fullName>
    </submittedName>
</protein>
<dbReference type="Proteomes" id="UP000730591">
    <property type="component" value="Unassembled WGS sequence"/>
</dbReference>
<keyword evidence="1 5" id="KW-0489">Methyltransferase</keyword>
<dbReference type="PANTHER" id="PTHR43861:SF1">
    <property type="entry name" value="TRANS-ACONITATE 2-METHYLTRANSFERASE"/>
    <property type="match status" value="1"/>
</dbReference>
<dbReference type="PANTHER" id="PTHR43861">
    <property type="entry name" value="TRANS-ACONITATE 2-METHYLTRANSFERASE-RELATED"/>
    <property type="match status" value="1"/>
</dbReference>
<dbReference type="CDD" id="cd02440">
    <property type="entry name" value="AdoMet_MTases"/>
    <property type="match status" value="1"/>
</dbReference>
<dbReference type="GO" id="GO:0032259">
    <property type="term" value="P:methylation"/>
    <property type="evidence" value="ECO:0007669"/>
    <property type="project" value="UniProtKB-KW"/>
</dbReference>
<dbReference type="EMBL" id="JAATEM010000011">
    <property type="protein sequence ID" value="NJP50557.1"/>
    <property type="molecule type" value="Genomic_DNA"/>
</dbReference>
<feature type="region of interest" description="Disordered" evidence="3">
    <location>
        <begin position="203"/>
        <end position="245"/>
    </location>
</feature>
<evidence type="ECO:0000313" key="5">
    <source>
        <dbReference type="EMBL" id="NJP50557.1"/>
    </source>
</evidence>
<dbReference type="InterPro" id="IPR029063">
    <property type="entry name" value="SAM-dependent_MTases_sf"/>
</dbReference>